<proteinExistence type="predicted"/>
<feature type="transmembrane region" description="Helical" evidence="1">
    <location>
        <begin position="56"/>
        <end position="81"/>
    </location>
</feature>
<dbReference type="SUPFAM" id="SSF90112">
    <property type="entry name" value="Neurotransmitter-gated ion-channel transmembrane pore"/>
    <property type="match status" value="1"/>
</dbReference>
<evidence type="ECO:0000313" key="3">
    <source>
        <dbReference type="EMBL" id="KAL3309735.1"/>
    </source>
</evidence>
<keyword evidence="4" id="KW-1185">Reference proteome</keyword>
<comment type="caution">
    <text evidence="3">The sequence shown here is derived from an EMBL/GenBank/DDBJ whole genome shotgun (WGS) entry which is preliminary data.</text>
</comment>
<evidence type="ECO:0000259" key="2">
    <source>
        <dbReference type="Pfam" id="PF02932"/>
    </source>
</evidence>
<feature type="non-terminal residue" evidence="3">
    <location>
        <position position="1"/>
    </location>
</feature>
<evidence type="ECO:0000256" key="1">
    <source>
        <dbReference type="SAM" id="Phobius"/>
    </source>
</evidence>
<name>A0ABD2PQG2_9PLAT</name>
<evidence type="ECO:0000313" key="4">
    <source>
        <dbReference type="Proteomes" id="UP001626550"/>
    </source>
</evidence>
<dbReference type="PANTHER" id="PTHR18945">
    <property type="entry name" value="NEUROTRANSMITTER GATED ION CHANNEL"/>
    <property type="match status" value="1"/>
</dbReference>
<organism evidence="3 4">
    <name type="scientific">Cichlidogyrus casuarinus</name>
    <dbReference type="NCBI Taxonomy" id="1844966"/>
    <lineage>
        <taxon>Eukaryota</taxon>
        <taxon>Metazoa</taxon>
        <taxon>Spiralia</taxon>
        <taxon>Lophotrochozoa</taxon>
        <taxon>Platyhelminthes</taxon>
        <taxon>Monogenea</taxon>
        <taxon>Monopisthocotylea</taxon>
        <taxon>Dactylogyridea</taxon>
        <taxon>Ancyrocephalidae</taxon>
        <taxon>Cichlidogyrus</taxon>
    </lineage>
</organism>
<keyword evidence="3" id="KW-0675">Receptor</keyword>
<dbReference type="Proteomes" id="UP001626550">
    <property type="component" value="Unassembled WGS sequence"/>
</dbReference>
<dbReference type="EMBL" id="JBJKFK010003600">
    <property type="protein sequence ID" value="KAL3309735.1"/>
    <property type="molecule type" value="Genomic_DNA"/>
</dbReference>
<feature type="transmembrane region" description="Helical" evidence="1">
    <location>
        <begin position="320"/>
        <end position="344"/>
    </location>
</feature>
<dbReference type="InterPro" id="IPR038050">
    <property type="entry name" value="Neuro_actylchol_rec"/>
</dbReference>
<dbReference type="InterPro" id="IPR006201">
    <property type="entry name" value="Neur_channel"/>
</dbReference>
<feature type="transmembrane region" description="Helical" evidence="1">
    <location>
        <begin position="87"/>
        <end position="109"/>
    </location>
</feature>
<dbReference type="FunFam" id="1.20.58.390:FF:000038">
    <property type="entry name" value="Acetylcholine receptor subunit beta-like 1"/>
    <property type="match status" value="1"/>
</dbReference>
<accession>A0ABD2PQG2</accession>
<dbReference type="AlphaFoldDB" id="A0ABD2PQG2"/>
<dbReference type="Gene3D" id="1.20.58.390">
    <property type="entry name" value="Neurotransmitter-gated ion-channel transmembrane domain"/>
    <property type="match status" value="2"/>
</dbReference>
<keyword evidence="1" id="KW-0472">Membrane</keyword>
<dbReference type="InterPro" id="IPR036719">
    <property type="entry name" value="Neuro-gated_channel_TM_sf"/>
</dbReference>
<feature type="transmembrane region" description="Helical" evidence="1">
    <location>
        <begin position="121"/>
        <end position="144"/>
    </location>
</feature>
<dbReference type="CDD" id="cd19064">
    <property type="entry name" value="LGIC_TM_nAChR"/>
    <property type="match status" value="1"/>
</dbReference>
<protein>
    <submittedName>
        <fullName evidence="3">Cholinergic receptor, nicotinic</fullName>
    </submittedName>
</protein>
<reference evidence="3 4" key="1">
    <citation type="submission" date="2024-11" db="EMBL/GenBank/DDBJ databases">
        <title>Adaptive evolution of stress response genes in parasites aligns with host niche diversity.</title>
        <authorList>
            <person name="Hahn C."/>
            <person name="Resl P."/>
        </authorList>
    </citation>
    <scope>NUCLEOTIDE SEQUENCE [LARGE SCALE GENOMIC DNA]</scope>
    <source>
        <strain evidence="3">EGGRZ-B1_66</strain>
        <tissue evidence="3">Body</tissue>
    </source>
</reference>
<dbReference type="InterPro" id="IPR006029">
    <property type="entry name" value="Neurotrans-gated_channel_TM"/>
</dbReference>
<dbReference type="Pfam" id="PF02932">
    <property type="entry name" value="Neur_chan_memb"/>
    <property type="match status" value="1"/>
</dbReference>
<gene>
    <name evidence="3" type="primary">NACHRB1_3</name>
    <name evidence="3" type="ORF">Ciccas_011716</name>
</gene>
<feature type="domain" description="Neurotransmitter-gated ion-channel transmembrane" evidence="2">
    <location>
        <begin position="62"/>
        <end position="337"/>
    </location>
</feature>
<keyword evidence="1" id="KW-0812">Transmembrane</keyword>
<sequence length="366" mass="41539">LTLNFEGQGKLNLDYYFVSGSWDLVEADGVMEIGKVGGQKGKAQIIYTLKLRRKTLFYTVNLILPCIMISLLSICVFYLPADAGEKMTLSISILFALVVFLLLICKILPPTSTSIPLISKYLLFTFIINIFAIMVTVLIINWNYRTTRTHSVPKWVRRLFMELLPRLLMMRRPVNVEMELKLRSYLLNRNHQRNESWIINDHAHACKYWPAGGRSTINQVAPTSDSSSEEFCQFCSNNLNESSCSSDGSGETAQNADVRPIDPAVCLTGDLSEEQHKMLKTCVKKASSAISYISAKLHDDSEYELVYGDWKYVASVIDRLMLVLFVVVNTVGTFCIFIRAPYLFDKFDQQAFKEQLSMDKLNTALP</sequence>
<keyword evidence="1" id="KW-1133">Transmembrane helix</keyword>